<sequence length="56" mass="6247">MGNTNSMINVMFEDIKSLLKSIEKKLDEKSAVKETPPALEPTMPKPESKSDTIKPE</sequence>
<accession>A0A5K7S3H4</accession>
<reference evidence="2" key="1">
    <citation type="journal article" date="2020" name="Int. J. Syst. Evol. Microbiol.">
        <title>Aquipluma nitroreducens gen. nov. sp. nov., a novel facultatively anaerobic bacterium isolated from a freshwater lake.</title>
        <authorList>
            <person name="Watanabe M."/>
            <person name="Kojima H."/>
            <person name="Fukui M."/>
        </authorList>
    </citation>
    <scope>NUCLEOTIDE SEQUENCE</scope>
    <source>
        <strain evidence="2">MeG22</strain>
    </source>
</reference>
<protein>
    <submittedName>
        <fullName evidence="2">Uncharacterized protein</fullName>
    </submittedName>
</protein>
<evidence type="ECO:0000256" key="1">
    <source>
        <dbReference type="SAM" id="MobiDB-lite"/>
    </source>
</evidence>
<name>A0A5K7S3H4_9BACT</name>
<organism evidence="2 3">
    <name type="scientific">Aquipluma nitroreducens</name>
    <dbReference type="NCBI Taxonomy" id="2010828"/>
    <lineage>
        <taxon>Bacteria</taxon>
        <taxon>Pseudomonadati</taxon>
        <taxon>Bacteroidota</taxon>
        <taxon>Bacteroidia</taxon>
        <taxon>Marinilabiliales</taxon>
        <taxon>Prolixibacteraceae</taxon>
        <taxon>Aquipluma</taxon>
    </lineage>
</organism>
<dbReference type="AlphaFoldDB" id="A0A5K7S3H4"/>
<evidence type="ECO:0000313" key="3">
    <source>
        <dbReference type="Proteomes" id="UP001193389"/>
    </source>
</evidence>
<keyword evidence="3" id="KW-1185">Reference proteome</keyword>
<dbReference type="KEGG" id="anf:AQPE_0229"/>
<gene>
    <name evidence="2" type="ORF">AQPE_0229</name>
</gene>
<proteinExistence type="predicted"/>
<evidence type="ECO:0000313" key="2">
    <source>
        <dbReference type="EMBL" id="BBE16092.1"/>
    </source>
</evidence>
<dbReference type="RefSeq" id="WP_318349198.1">
    <property type="nucleotide sequence ID" value="NZ_AP018694.1"/>
</dbReference>
<dbReference type="Proteomes" id="UP001193389">
    <property type="component" value="Chromosome"/>
</dbReference>
<dbReference type="EMBL" id="AP018694">
    <property type="protein sequence ID" value="BBE16092.1"/>
    <property type="molecule type" value="Genomic_DNA"/>
</dbReference>
<feature type="region of interest" description="Disordered" evidence="1">
    <location>
        <begin position="27"/>
        <end position="56"/>
    </location>
</feature>
<feature type="compositionally biased region" description="Basic and acidic residues" evidence="1">
    <location>
        <begin position="46"/>
        <end position="56"/>
    </location>
</feature>